<dbReference type="EMBL" id="CAAHCP010000070">
    <property type="protein sequence ID" value="VGL99174.1"/>
    <property type="molecule type" value="Genomic_DNA"/>
</dbReference>
<evidence type="ECO:0000313" key="1">
    <source>
        <dbReference type="EMBL" id="VGL99174.1"/>
    </source>
</evidence>
<reference evidence="1" key="1">
    <citation type="submission" date="2019-03" db="EMBL/GenBank/DDBJ databases">
        <authorList>
            <consortium name="Pathogen Informatics"/>
        </authorList>
    </citation>
    <scope>NUCLEOTIDE SEQUENCE</scope>
    <source>
        <strain evidence="1">5012STDY7626444</strain>
    </source>
</reference>
<gene>
    <name evidence="1" type="ORF">SAMEA4873646_05426</name>
</gene>
<protein>
    <submittedName>
        <fullName evidence="1">Uncharacterized protein</fullName>
    </submittedName>
</protein>
<proteinExistence type="predicted"/>
<name>A0A486RBG5_KLEPN</name>
<accession>A0A486RBG5</accession>
<dbReference type="AlphaFoldDB" id="A0A486RBG5"/>
<organism evidence="1">
    <name type="scientific">Klebsiella pneumoniae</name>
    <dbReference type="NCBI Taxonomy" id="573"/>
    <lineage>
        <taxon>Bacteria</taxon>
        <taxon>Pseudomonadati</taxon>
        <taxon>Pseudomonadota</taxon>
        <taxon>Gammaproteobacteria</taxon>
        <taxon>Enterobacterales</taxon>
        <taxon>Enterobacteriaceae</taxon>
        <taxon>Klebsiella/Raoultella group</taxon>
        <taxon>Klebsiella</taxon>
        <taxon>Klebsiella pneumoniae complex</taxon>
    </lineage>
</organism>
<sequence length="62" mass="7396">MIELTLKEYNAIHTDYRGVWSTERTDWPDWEKVRDQYMGKRTLMRAGGLLIEGLHFTIKEVP</sequence>